<protein>
    <submittedName>
        <fullName evidence="1">YolD-like family protein</fullName>
    </submittedName>
</protein>
<gene>
    <name evidence="1" type="ORF">QPK24_15685</name>
</gene>
<keyword evidence="2" id="KW-1185">Reference proteome</keyword>
<name>A0ABY8X7M6_9BACL</name>
<dbReference type="EMBL" id="CP127162">
    <property type="protein sequence ID" value="WIV21540.1"/>
    <property type="molecule type" value="Genomic_DNA"/>
</dbReference>
<evidence type="ECO:0000313" key="2">
    <source>
        <dbReference type="Proteomes" id="UP001236415"/>
    </source>
</evidence>
<accession>A0ABY8X7M6</accession>
<dbReference type="Proteomes" id="UP001236415">
    <property type="component" value="Chromosome"/>
</dbReference>
<dbReference type="InterPro" id="IPR014962">
    <property type="entry name" value="YolD"/>
</dbReference>
<evidence type="ECO:0000313" key="1">
    <source>
        <dbReference type="EMBL" id="WIV21540.1"/>
    </source>
</evidence>
<dbReference type="Pfam" id="PF08863">
    <property type="entry name" value="YolD"/>
    <property type="match status" value="1"/>
</dbReference>
<reference evidence="1 2" key="1">
    <citation type="submission" date="2023-06" db="EMBL/GenBank/DDBJ databases">
        <title>Paenibacillus polygonum sp. nov., an endophytic bacterium, isolated from Polygonum lapathifolium L. in Nanji Wetland National Nature Reserve, South of Poyang Lake, Jiangxi Province, China.</title>
        <authorList>
            <person name="Yu Z."/>
        </authorList>
    </citation>
    <scope>NUCLEOTIDE SEQUENCE [LARGE SCALE GENOMIC DNA]</scope>
    <source>
        <strain evidence="1 2">C31</strain>
    </source>
</reference>
<organism evidence="1 2">
    <name type="scientific">Paenibacillus polygoni</name>
    <dbReference type="NCBI Taxonomy" id="3050112"/>
    <lineage>
        <taxon>Bacteria</taxon>
        <taxon>Bacillati</taxon>
        <taxon>Bacillota</taxon>
        <taxon>Bacilli</taxon>
        <taxon>Bacillales</taxon>
        <taxon>Paenibacillaceae</taxon>
        <taxon>Paenibacillus</taxon>
    </lineage>
</organism>
<sequence>MQRQDQLKYCERRKPVLDDQEMQLIEGALLESFNQHCKVDLALFDTNEDRHITGIVTTINRYTRDIKLSIAADEWEWIKITDIIAARL</sequence>
<proteinExistence type="predicted"/>